<keyword evidence="1" id="KW-0812">Transmembrane</keyword>
<keyword evidence="1" id="KW-0472">Membrane</keyword>
<dbReference type="Proteomes" id="UP001287282">
    <property type="component" value="Unassembled WGS sequence"/>
</dbReference>
<feature type="transmembrane region" description="Helical" evidence="1">
    <location>
        <begin position="44"/>
        <end position="69"/>
    </location>
</feature>
<name>A0ABU3XCG9_9BACI</name>
<reference evidence="2 3" key="1">
    <citation type="submission" date="2023-10" db="EMBL/GenBank/DDBJ databases">
        <title>Screening of Alkalihalobacillus lindianensis BZ-TG-R113 and Its Alleviation of Salt Stress on Rapeseed Growth.</title>
        <authorList>
            <person name="Zhao B."/>
            <person name="Guo T."/>
        </authorList>
    </citation>
    <scope>NUCLEOTIDE SEQUENCE [LARGE SCALE GENOMIC DNA]</scope>
    <source>
        <strain evidence="2 3">BZ-TG-R113</strain>
    </source>
</reference>
<evidence type="ECO:0000313" key="2">
    <source>
        <dbReference type="EMBL" id="MDV2685583.1"/>
    </source>
</evidence>
<keyword evidence="1" id="KW-1133">Transmembrane helix</keyword>
<comment type="caution">
    <text evidence="2">The sequence shown here is derived from an EMBL/GenBank/DDBJ whole genome shotgun (WGS) entry which is preliminary data.</text>
</comment>
<gene>
    <name evidence="2" type="ORF">RYX56_14550</name>
</gene>
<accession>A0ABU3XCG9</accession>
<protein>
    <submittedName>
        <fullName evidence="2">Uncharacterized protein</fullName>
    </submittedName>
</protein>
<keyword evidence="3" id="KW-1185">Reference proteome</keyword>
<evidence type="ECO:0000256" key="1">
    <source>
        <dbReference type="SAM" id="Phobius"/>
    </source>
</evidence>
<sequence>MKEILVKTAFYSIIFCFLLLWFFTDRTIMTTDVNGYYSSMQRSYQEYFTILFTYSFGVTSIIVLTVYYIKKRKGTPDQEIYNKS</sequence>
<dbReference type="EMBL" id="JAWJBA010000004">
    <property type="protein sequence ID" value="MDV2685583.1"/>
    <property type="molecule type" value="Genomic_DNA"/>
</dbReference>
<evidence type="ECO:0000313" key="3">
    <source>
        <dbReference type="Proteomes" id="UP001287282"/>
    </source>
</evidence>
<organism evidence="2 3">
    <name type="scientific">Alkalihalophilus lindianensis</name>
    <dbReference type="NCBI Taxonomy" id="1630542"/>
    <lineage>
        <taxon>Bacteria</taxon>
        <taxon>Bacillati</taxon>
        <taxon>Bacillota</taxon>
        <taxon>Bacilli</taxon>
        <taxon>Bacillales</taxon>
        <taxon>Bacillaceae</taxon>
        <taxon>Alkalihalophilus</taxon>
    </lineage>
</organism>
<feature type="transmembrane region" description="Helical" evidence="1">
    <location>
        <begin position="5"/>
        <end position="24"/>
    </location>
</feature>
<proteinExistence type="predicted"/>
<dbReference type="RefSeq" id="WP_317122757.1">
    <property type="nucleotide sequence ID" value="NZ_JAWJBA010000004.1"/>
</dbReference>